<keyword evidence="2" id="KW-1185">Reference proteome</keyword>
<comment type="caution">
    <text evidence="1">The sequence shown here is derived from an EMBL/GenBank/DDBJ whole genome shotgun (WGS) entry which is preliminary data.</text>
</comment>
<accession>A0A328B7N4</accession>
<reference evidence="2" key="1">
    <citation type="submission" date="2018-05" db="EMBL/GenBank/DDBJ databases">
        <authorList>
            <person name="Li X."/>
        </authorList>
    </citation>
    <scope>NUCLEOTIDE SEQUENCE [LARGE SCALE GENOMIC DNA]</scope>
    <source>
        <strain evidence="2">HKS-05</strain>
    </source>
</reference>
<dbReference type="Proteomes" id="UP000249842">
    <property type="component" value="Unassembled WGS sequence"/>
</dbReference>
<dbReference type="AlphaFoldDB" id="A0A328B7N4"/>
<organism evidence="1 2">
    <name type="scientific">Phenylobacterium hankyongense</name>
    <dbReference type="NCBI Taxonomy" id="1813876"/>
    <lineage>
        <taxon>Bacteria</taxon>
        <taxon>Pseudomonadati</taxon>
        <taxon>Pseudomonadota</taxon>
        <taxon>Alphaproteobacteria</taxon>
        <taxon>Caulobacterales</taxon>
        <taxon>Caulobacteraceae</taxon>
        <taxon>Phenylobacterium</taxon>
    </lineage>
</organism>
<evidence type="ECO:0000313" key="1">
    <source>
        <dbReference type="EMBL" id="RAK60978.1"/>
    </source>
</evidence>
<sequence length="278" mass="29733">MVANGVGRLKSLDALLVLAINQANIAPLTRDSAARIRYGQLDAPAPDEERRPISVSSIADSLGIPFETARRRVRRLEADGACATWPDGVVVPATFLASPAYVQSVVVGHERLRAFYVEIGAAGLIEPLPPPTTFSPAEDVPIRAAARLLADYVLRASDGLMRQAGDVISALVLLALLGAVVGAERRVEAVAPVRVIAERLQLPLETVRRHADRLVGQGLCQRVAGGLAMTEDNLSCEGLRLWFAENAANVQRLMAGLAERGVVLGWEEAQVAEGRRCV</sequence>
<gene>
    <name evidence="1" type="ORF">DJ021_14760</name>
</gene>
<dbReference type="EMBL" id="QFYP01000001">
    <property type="protein sequence ID" value="RAK60978.1"/>
    <property type="molecule type" value="Genomic_DNA"/>
</dbReference>
<name>A0A328B7N4_9CAUL</name>
<proteinExistence type="predicted"/>
<protein>
    <submittedName>
        <fullName evidence="1">Uncharacterized protein</fullName>
    </submittedName>
</protein>
<evidence type="ECO:0000313" key="2">
    <source>
        <dbReference type="Proteomes" id="UP000249842"/>
    </source>
</evidence>